<dbReference type="WBParaSite" id="PSU_v2.g20874.t1">
    <property type="protein sequence ID" value="PSU_v2.g20874.t1"/>
    <property type="gene ID" value="PSU_v2.g20874"/>
</dbReference>
<organism evidence="2 3">
    <name type="scientific">Panagrolaimus superbus</name>
    <dbReference type="NCBI Taxonomy" id="310955"/>
    <lineage>
        <taxon>Eukaryota</taxon>
        <taxon>Metazoa</taxon>
        <taxon>Ecdysozoa</taxon>
        <taxon>Nematoda</taxon>
        <taxon>Chromadorea</taxon>
        <taxon>Rhabditida</taxon>
        <taxon>Tylenchina</taxon>
        <taxon>Panagrolaimomorpha</taxon>
        <taxon>Panagrolaimoidea</taxon>
        <taxon>Panagrolaimidae</taxon>
        <taxon>Panagrolaimus</taxon>
    </lineage>
</organism>
<name>A0A914YPF6_9BILA</name>
<sequence>MIMSKGSLEEINETVCHVSSSPLSPTTNQAILDREASGDLAKEVMLAYAETIIEKKMAARGAPLSPPSTITSPTSAAAIMDVSNNNIPIKKKAAEIIPSDKAVAPEKKLAPKAVEEVSDESQASDIDFEAPKIIEKLPPKMNNNNNLSPALSVTSTNSSSDSSELQAPIKPSTVESIPATAAAKPSTAPSKLAISKTTRSRFNQLQQHRQQHQLLQQQ</sequence>
<protein>
    <submittedName>
        <fullName evidence="3">Uncharacterized protein</fullName>
    </submittedName>
</protein>
<proteinExistence type="predicted"/>
<evidence type="ECO:0000313" key="2">
    <source>
        <dbReference type="Proteomes" id="UP000887577"/>
    </source>
</evidence>
<reference evidence="3" key="1">
    <citation type="submission" date="2022-11" db="UniProtKB">
        <authorList>
            <consortium name="WormBaseParasite"/>
        </authorList>
    </citation>
    <scope>IDENTIFICATION</scope>
</reference>
<dbReference type="Proteomes" id="UP000887577">
    <property type="component" value="Unplaced"/>
</dbReference>
<feature type="compositionally biased region" description="Low complexity" evidence="1">
    <location>
        <begin position="142"/>
        <end position="163"/>
    </location>
</feature>
<feature type="compositionally biased region" description="Basic and acidic residues" evidence="1">
    <location>
        <begin position="129"/>
        <end position="138"/>
    </location>
</feature>
<feature type="compositionally biased region" description="Basic and acidic residues" evidence="1">
    <location>
        <begin position="106"/>
        <end position="115"/>
    </location>
</feature>
<feature type="region of interest" description="Disordered" evidence="1">
    <location>
        <begin position="106"/>
        <end position="192"/>
    </location>
</feature>
<accession>A0A914YPF6</accession>
<keyword evidence="2" id="KW-1185">Reference proteome</keyword>
<evidence type="ECO:0000256" key="1">
    <source>
        <dbReference type="SAM" id="MobiDB-lite"/>
    </source>
</evidence>
<dbReference type="AlphaFoldDB" id="A0A914YPF6"/>
<evidence type="ECO:0000313" key="3">
    <source>
        <dbReference type="WBParaSite" id="PSU_v2.g20874.t1"/>
    </source>
</evidence>
<feature type="compositionally biased region" description="Low complexity" evidence="1">
    <location>
        <begin position="178"/>
        <end position="191"/>
    </location>
</feature>